<comment type="caution">
    <text evidence="1">The sequence shown here is derived from an EMBL/GenBank/DDBJ whole genome shotgun (WGS) entry which is preliminary data.</text>
</comment>
<proteinExistence type="predicted"/>
<dbReference type="OrthoDB" id="9395730at2759"/>
<name>A0A7L2S2Z8_9PASS</name>
<feature type="non-terminal residue" evidence="1">
    <location>
        <position position="1"/>
    </location>
</feature>
<feature type="non-terminal residue" evidence="1">
    <location>
        <position position="77"/>
    </location>
</feature>
<protein>
    <submittedName>
        <fullName evidence="1">POK6 protein</fullName>
    </submittedName>
</protein>
<dbReference type="Gene3D" id="3.30.70.270">
    <property type="match status" value="1"/>
</dbReference>
<organism evidence="1 2">
    <name type="scientific">Mystacornis crossleyi</name>
    <dbReference type="NCBI Taxonomy" id="98133"/>
    <lineage>
        <taxon>Eukaryota</taxon>
        <taxon>Metazoa</taxon>
        <taxon>Chordata</taxon>
        <taxon>Craniata</taxon>
        <taxon>Vertebrata</taxon>
        <taxon>Euteleostomi</taxon>
        <taxon>Archelosauria</taxon>
        <taxon>Archosauria</taxon>
        <taxon>Dinosauria</taxon>
        <taxon>Saurischia</taxon>
        <taxon>Theropoda</taxon>
        <taxon>Coelurosauria</taxon>
        <taxon>Aves</taxon>
        <taxon>Neognathae</taxon>
        <taxon>Neoaves</taxon>
        <taxon>Telluraves</taxon>
        <taxon>Australaves</taxon>
        <taxon>Passeriformes</taxon>
        <taxon>Sylvioidea</taxon>
        <taxon>Timaliidae</taxon>
        <taxon>Mystacornis</taxon>
    </lineage>
</organism>
<keyword evidence="2" id="KW-1185">Reference proteome</keyword>
<sequence length="77" mass="8859">LSQLFNILKGDLELSSRWKLSPEAQQVLQEVQQAIFAHQVYEVDPSIDITVYITTPDFHPTGIIGKWNNQWSDPLHI</sequence>
<evidence type="ECO:0000313" key="2">
    <source>
        <dbReference type="Proteomes" id="UP000537747"/>
    </source>
</evidence>
<dbReference type="EMBL" id="VYZQ01008856">
    <property type="protein sequence ID" value="NXS15972.1"/>
    <property type="molecule type" value="Genomic_DNA"/>
</dbReference>
<dbReference type="InterPro" id="IPR043128">
    <property type="entry name" value="Rev_trsase/Diguanyl_cyclase"/>
</dbReference>
<accession>A0A7L2S2Z8</accession>
<dbReference type="InterPro" id="IPR043502">
    <property type="entry name" value="DNA/RNA_pol_sf"/>
</dbReference>
<dbReference type="SUPFAM" id="SSF56672">
    <property type="entry name" value="DNA/RNA polymerases"/>
    <property type="match status" value="1"/>
</dbReference>
<reference evidence="1 2" key="1">
    <citation type="submission" date="2019-09" db="EMBL/GenBank/DDBJ databases">
        <title>Bird 10,000 Genomes (B10K) Project - Family phase.</title>
        <authorList>
            <person name="Zhang G."/>
        </authorList>
    </citation>
    <scope>NUCLEOTIDE SEQUENCE [LARGE SCALE GENOMIC DNA]</scope>
    <source>
        <strain evidence="1">B10K-DU-002-82</strain>
    </source>
</reference>
<gene>
    <name evidence="1" type="primary">Ervk6</name>
    <name evidence="1" type="ORF">MYSCRO_R11027</name>
</gene>
<evidence type="ECO:0000313" key="1">
    <source>
        <dbReference type="EMBL" id="NXS15972.1"/>
    </source>
</evidence>
<dbReference type="Proteomes" id="UP000537747">
    <property type="component" value="Unassembled WGS sequence"/>
</dbReference>
<dbReference type="AlphaFoldDB" id="A0A7L2S2Z8"/>